<comment type="caution">
    <text evidence="1">The sequence shown here is derived from an EMBL/GenBank/DDBJ whole genome shotgun (WGS) entry which is preliminary data.</text>
</comment>
<keyword evidence="2" id="KW-1185">Reference proteome</keyword>
<organism evidence="1 2">
    <name type="scientific">Ceratodon purpureus</name>
    <name type="common">Fire moss</name>
    <name type="synonym">Dicranum purpureum</name>
    <dbReference type="NCBI Taxonomy" id="3225"/>
    <lineage>
        <taxon>Eukaryota</taxon>
        <taxon>Viridiplantae</taxon>
        <taxon>Streptophyta</taxon>
        <taxon>Embryophyta</taxon>
        <taxon>Bryophyta</taxon>
        <taxon>Bryophytina</taxon>
        <taxon>Bryopsida</taxon>
        <taxon>Dicranidae</taxon>
        <taxon>Pseudoditrichales</taxon>
        <taxon>Ditrichaceae</taxon>
        <taxon>Ceratodon</taxon>
    </lineage>
</organism>
<dbReference type="EMBL" id="CM026424">
    <property type="protein sequence ID" value="KAG0578370.1"/>
    <property type="molecule type" value="Genomic_DNA"/>
</dbReference>
<sequence>MSCWWSKTYANIIGIHTFFKLGSRSSRSTKVVGKGTNWLQQVRLKQRRSSNPTCDHLPHSAINYNLSHFLGLKIS</sequence>
<proteinExistence type="predicted"/>
<evidence type="ECO:0000313" key="1">
    <source>
        <dbReference type="EMBL" id="KAG0578370.1"/>
    </source>
</evidence>
<dbReference type="AlphaFoldDB" id="A0A8T0I490"/>
<name>A0A8T0I490_CERPU</name>
<protein>
    <submittedName>
        <fullName evidence="1">Uncharacterized protein</fullName>
    </submittedName>
</protein>
<dbReference type="Proteomes" id="UP000822688">
    <property type="component" value="Chromosome 4"/>
</dbReference>
<reference evidence="1" key="1">
    <citation type="submission" date="2020-06" db="EMBL/GenBank/DDBJ databases">
        <title>WGS assembly of Ceratodon purpureus strain R40.</title>
        <authorList>
            <person name="Carey S.B."/>
            <person name="Jenkins J."/>
            <person name="Shu S."/>
            <person name="Lovell J.T."/>
            <person name="Sreedasyam A."/>
            <person name="Maumus F."/>
            <person name="Tiley G.P."/>
            <person name="Fernandez-Pozo N."/>
            <person name="Barry K."/>
            <person name="Chen C."/>
            <person name="Wang M."/>
            <person name="Lipzen A."/>
            <person name="Daum C."/>
            <person name="Saski C.A."/>
            <person name="Payton A.C."/>
            <person name="Mcbreen J.C."/>
            <person name="Conrad R.E."/>
            <person name="Kollar L.M."/>
            <person name="Olsson S."/>
            <person name="Huttunen S."/>
            <person name="Landis J.B."/>
            <person name="Wickett N.J."/>
            <person name="Johnson M.G."/>
            <person name="Rensing S.A."/>
            <person name="Grimwood J."/>
            <person name="Schmutz J."/>
            <person name="Mcdaniel S.F."/>
        </authorList>
    </citation>
    <scope>NUCLEOTIDE SEQUENCE</scope>
    <source>
        <strain evidence="1">R40</strain>
    </source>
</reference>
<accession>A0A8T0I490</accession>
<gene>
    <name evidence="1" type="ORF">KC19_4G017800</name>
</gene>
<evidence type="ECO:0000313" key="2">
    <source>
        <dbReference type="Proteomes" id="UP000822688"/>
    </source>
</evidence>